<dbReference type="Proteomes" id="UP000630887">
    <property type="component" value="Unassembled WGS sequence"/>
</dbReference>
<dbReference type="PANTHER" id="PTHR21248">
    <property type="entry name" value="CARDIOLIPIN SYNTHASE"/>
    <property type="match status" value="1"/>
</dbReference>
<dbReference type="InterPro" id="IPR025202">
    <property type="entry name" value="PLD-like_dom"/>
</dbReference>
<dbReference type="Pfam" id="PF13091">
    <property type="entry name" value="PLDc_2"/>
    <property type="match status" value="1"/>
</dbReference>
<dbReference type="PROSITE" id="PS50035">
    <property type="entry name" value="PLD"/>
    <property type="match status" value="1"/>
</dbReference>
<evidence type="ECO:0000259" key="1">
    <source>
        <dbReference type="PROSITE" id="PS50035"/>
    </source>
</evidence>
<dbReference type="EMBL" id="BONI01000100">
    <property type="protein sequence ID" value="GIG10782.1"/>
    <property type="molecule type" value="Genomic_DNA"/>
</dbReference>
<dbReference type="PANTHER" id="PTHR21248:SF22">
    <property type="entry name" value="PHOSPHOLIPASE D"/>
    <property type="match status" value="1"/>
</dbReference>
<dbReference type="InterPro" id="IPR001736">
    <property type="entry name" value="PLipase_D/transphosphatidylase"/>
</dbReference>
<dbReference type="SUPFAM" id="SSF56024">
    <property type="entry name" value="Phospholipase D/nuclease"/>
    <property type="match status" value="2"/>
</dbReference>
<evidence type="ECO:0000313" key="2">
    <source>
        <dbReference type="EMBL" id="GIG10782.1"/>
    </source>
</evidence>
<name>A0A8J3KXG1_9ACTN</name>
<feature type="domain" description="PLD phosphodiesterase" evidence="1">
    <location>
        <begin position="152"/>
        <end position="175"/>
    </location>
</feature>
<dbReference type="Gene3D" id="3.30.870.10">
    <property type="entry name" value="Endonuclease Chain A"/>
    <property type="match status" value="2"/>
</dbReference>
<accession>A0A8J3KXG1</accession>
<evidence type="ECO:0000313" key="3">
    <source>
        <dbReference type="Proteomes" id="UP000630887"/>
    </source>
</evidence>
<proteinExistence type="predicted"/>
<reference evidence="2 3" key="1">
    <citation type="submission" date="2021-01" db="EMBL/GenBank/DDBJ databases">
        <title>Whole genome shotgun sequence of Catellatospora coxensis NBRC 107359.</title>
        <authorList>
            <person name="Komaki H."/>
            <person name="Tamura T."/>
        </authorList>
    </citation>
    <scope>NUCLEOTIDE SEQUENCE [LARGE SCALE GENOMIC DNA]</scope>
    <source>
        <strain evidence="2 3">NBRC 107359</strain>
    </source>
</reference>
<dbReference type="GO" id="GO:0030572">
    <property type="term" value="F:phosphatidyltransferase activity"/>
    <property type="evidence" value="ECO:0007669"/>
    <property type="project" value="UniProtKB-ARBA"/>
</dbReference>
<organism evidence="2 3">
    <name type="scientific">Catellatospora coxensis</name>
    <dbReference type="NCBI Taxonomy" id="310354"/>
    <lineage>
        <taxon>Bacteria</taxon>
        <taxon>Bacillati</taxon>
        <taxon>Actinomycetota</taxon>
        <taxon>Actinomycetes</taxon>
        <taxon>Micromonosporales</taxon>
        <taxon>Micromonosporaceae</taxon>
        <taxon>Catellatospora</taxon>
    </lineage>
</organism>
<dbReference type="GO" id="GO:0032049">
    <property type="term" value="P:cardiolipin biosynthetic process"/>
    <property type="evidence" value="ECO:0007669"/>
    <property type="project" value="UniProtKB-ARBA"/>
</dbReference>
<sequence>MSDLDSTSVPAPSLRLGERIVPGGWFLYRAQPPSRTPYHGSAGSDEGYRHCLTYCGGGSTIRDEVVRLIDSARRKVFVGTLFLADAAVRQALESAARRLRGGVYVVAALDDKGLDKALNETDESMDLDLQTEYRNFQSLTRAGIYVRGLPGLHAKFVLVDDEAAVVSSANLVTRSFDRIGENGVVVTQADDVRQLGRLFRRMWHASPWDMPPAEQHAIRGRRPSSPAALTAGSGLIWTWDDQRLILDAITDIVDSAEQDLILATYSIGGMAHAMGRVRAEPSLLFEPVGRAIQRGVRVRMLLRGRNISDAARNEAAAFAALGVEIHADEWNHAKAAIADGRRGALFSANFMSTMGLTGGIEVGVRLDGTAALDDAVGFFEHSIQEAGLEFRRDPAAAEVDQRLYFESMRPWPLDREIRVQATDTVWEQLSRATNGPVLYERDGDAVTLFGGTSSWQCTQRADGTVSVMPGRGRTPSTDTLLARWVSPRGGQREKEQVTHGVCPATLVRA</sequence>
<gene>
    <name evidence="2" type="ORF">Cco03nite_74820</name>
</gene>
<dbReference type="RefSeq" id="WP_203698744.1">
    <property type="nucleotide sequence ID" value="NZ_BAAALC010000015.1"/>
</dbReference>
<protein>
    <recommendedName>
        <fullName evidence="1">PLD phosphodiesterase domain-containing protein</fullName>
    </recommendedName>
</protein>
<comment type="caution">
    <text evidence="2">The sequence shown here is derived from an EMBL/GenBank/DDBJ whole genome shotgun (WGS) entry which is preliminary data.</text>
</comment>
<keyword evidence="3" id="KW-1185">Reference proteome</keyword>
<dbReference type="SMART" id="SM00155">
    <property type="entry name" value="PLDc"/>
    <property type="match status" value="2"/>
</dbReference>
<dbReference type="AlphaFoldDB" id="A0A8J3KXG1"/>